<name>U5QF70_GLOK1</name>
<dbReference type="OrthoDB" id="7432613at2"/>
<dbReference type="InterPro" id="IPR022519">
    <property type="entry name" value="Gloeo/Verruco_rpt"/>
</dbReference>
<dbReference type="NCBIfam" id="TIGR03803">
    <property type="entry name" value="Gloeo_Verruco"/>
    <property type="match status" value="7"/>
</dbReference>
<dbReference type="SUPFAM" id="SSF63829">
    <property type="entry name" value="Calcium-dependent phosphotriesterase"/>
    <property type="match status" value="1"/>
</dbReference>
<evidence type="ECO:0000313" key="3">
    <source>
        <dbReference type="Proteomes" id="UP000017396"/>
    </source>
</evidence>
<dbReference type="AlphaFoldDB" id="U5QF70"/>
<proteinExistence type="predicted"/>
<dbReference type="eggNOG" id="COG3386">
    <property type="taxonomic scope" value="Bacteria"/>
</dbReference>
<dbReference type="STRING" id="1183438.GKIL_1371"/>
<sequence>MSIQIDVKRGVARLGLAASVLLASGGGAGAATLSTLYTFSGTTQSSVGGAVPYGTPVQASNGNLFGTTYIGGSTASTLPLCPAGCGTVFAITPAGSLTIVKLFGGSDGAFPYTGVVGNNGSLYGTTSGGGTYRYGTVYRISSTGVFSSLYSFMGGPAGGYGGSDGAFPNAALVLADDGNFYGTTAGGGLGNLGTVFQITPAGVLTTLYSFSGPDGTNPVAGLTAGSDGRLYGTTAAGGASGRGTVFAITTGGALTTLYSFGGADGAYPKGGLAAGSDGNFYGTTVGGGVNALGTVYRISPAGSLTSLYSFAGPDGIAPLAGLVAGSDGSFYGATYAGGTVNASCTNGCGTLFRITPAGSLSTLYAFSGGSDGRNPATRLVQGGNGSFFGTTPLGGANGVGTIYKLQP</sequence>
<organism evidence="2 3">
    <name type="scientific">Gloeobacter kilaueensis (strain ATCC BAA-2537 / CCAP 1431/1 / ULC 316 / JS1)</name>
    <dbReference type="NCBI Taxonomy" id="1183438"/>
    <lineage>
        <taxon>Bacteria</taxon>
        <taxon>Bacillati</taxon>
        <taxon>Cyanobacteriota</taxon>
        <taxon>Cyanophyceae</taxon>
        <taxon>Gloeobacterales</taxon>
        <taxon>Gloeobacteraceae</taxon>
        <taxon>Gloeobacter</taxon>
    </lineage>
</organism>
<accession>U5QF70</accession>
<keyword evidence="1" id="KW-0732">Signal</keyword>
<gene>
    <name evidence="2" type="ORF">GKIL_1371</name>
</gene>
<evidence type="ECO:0000313" key="2">
    <source>
        <dbReference type="EMBL" id="AGY57617.1"/>
    </source>
</evidence>
<reference evidence="2 3" key="1">
    <citation type="journal article" date="2013" name="PLoS ONE">
        <title>Cultivation and Complete Genome Sequencing of Gloeobacter kilaueensis sp. nov., from a Lava Cave in Kilauea Caldera, Hawai'i.</title>
        <authorList>
            <person name="Saw J.H."/>
            <person name="Schatz M."/>
            <person name="Brown M.V."/>
            <person name="Kunkel D.D."/>
            <person name="Foster J.S."/>
            <person name="Shick H."/>
            <person name="Christensen S."/>
            <person name="Hou S."/>
            <person name="Wan X."/>
            <person name="Donachie S.P."/>
        </authorList>
    </citation>
    <scope>NUCLEOTIDE SEQUENCE [LARGE SCALE GENOMIC DNA]</scope>
    <source>
        <strain evidence="3">JS</strain>
    </source>
</reference>
<protein>
    <recommendedName>
        <fullName evidence="4">3-carboxymuconate cyclase</fullName>
    </recommendedName>
</protein>
<evidence type="ECO:0008006" key="4">
    <source>
        <dbReference type="Google" id="ProtNLM"/>
    </source>
</evidence>
<evidence type="ECO:0000256" key="1">
    <source>
        <dbReference type="SAM" id="SignalP"/>
    </source>
</evidence>
<dbReference type="RefSeq" id="WP_023172711.1">
    <property type="nucleotide sequence ID" value="NC_022600.1"/>
</dbReference>
<dbReference type="EMBL" id="CP003587">
    <property type="protein sequence ID" value="AGY57617.1"/>
    <property type="molecule type" value="Genomic_DNA"/>
</dbReference>
<dbReference type="HOGENOM" id="CLU_038136_0_0_3"/>
<keyword evidence="3" id="KW-1185">Reference proteome</keyword>
<dbReference type="PATRIC" id="fig|1183438.3.peg.1351"/>
<dbReference type="Proteomes" id="UP000017396">
    <property type="component" value="Chromosome"/>
</dbReference>
<feature type="signal peptide" evidence="1">
    <location>
        <begin position="1"/>
        <end position="30"/>
    </location>
</feature>
<feature type="chain" id="PRO_5004664026" description="3-carboxymuconate cyclase" evidence="1">
    <location>
        <begin position="31"/>
        <end position="407"/>
    </location>
</feature>
<dbReference type="KEGG" id="glj:GKIL_1371"/>
<dbReference type="InterPro" id="IPR015943">
    <property type="entry name" value="WD40/YVTN_repeat-like_dom_sf"/>
</dbReference>
<dbReference type="Gene3D" id="2.130.10.10">
    <property type="entry name" value="YVTN repeat-like/Quinoprotein amine dehydrogenase"/>
    <property type="match status" value="1"/>
</dbReference>